<dbReference type="InterPro" id="IPR035906">
    <property type="entry name" value="MetI-like_sf"/>
</dbReference>
<comment type="similarity">
    <text evidence="7">Belongs to the binding-protein-dependent transport system permease family.</text>
</comment>
<evidence type="ECO:0000256" key="5">
    <source>
        <dbReference type="ARBA" id="ARBA00022989"/>
    </source>
</evidence>
<keyword evidence="10" id="KW-1185">Reference proteome</keyword>
<dbReference type="PROSITE" id="PS50928">
    <property type="entry name" value="ABC_TM1"/>
    <property type="match status" value="1"/>
</dbReference>
<dbReference type="InterPro" id="IPR050366">
    <property type="entry name" value="BP-dependent_transpt_permease"/>
</dbReference>
<dbReference type="CDD" id="cd06261">
    <property type="entry name" value="TM_PBP2"/>
    <property type="match status" value="1"/>
</dbReference>
<organism evidence="9 10">
    <name type="scientific">Corticimicrobacter populi</name>
    <dbReference type="NCBI Taxonomy" id="2175229"/>
    <lineage>
        <taxon>Bacteria</taxon>
        <taxon>Pseudomonadati</taxon>
        <taxon>Pseudomonadota</taxon>
        <taxon>Betaproteobacteria</taxon>
        <taxon>Burkholderiales</taxon>
        <taxon>Alcaligenaceae</taxon>
        <taxon>Corticimicrobacter</taxon>
    </lineage>
</organism>
<reference evidence="10" key="1">
    <citation type="submission" date="2018-05" db="EMBL/GenBank/DDBJ databases">
        <authorList>
            <person name="Li Y."/>
        </authorList>
    </citation>
    <scope>NUCLEOTIDE SEQUENCE [LARGE SCALE GENOMIC DNA]</scope>
    <source>
        <strain evidence="10">3d-2-2</strain>
    </source>
</reference>
<dbReference type="Proteomes" id="UP000245212">
    <property type="component" value="Unassembled WGS sequence"/>
</dbReference>
<comment type="caution">
    <text evidence="9">The sequence shown here is derived from an EMBL/GenBank/DDBJ whole genome shotgun (WGS) entry which is preliminary data.</text>
</comment>
<evidence type="ECO:0000256" key="2">
    <source>
        <dbReference type="ARBA" id="ARBA00022448"/>
    </source>
</evidence>
<comment type="subcellular location">
    <subcellularLocation>
        <location evidence="1 7">Cell membrane</location>
        <topology evidence="1 7">Multi-pass membrane protein</topology>
    </subcellularLocation>
</comment>
<evidence type="ECO:0000313" key="10">
    <source>
        <dbReference type="Proteomes" id="UP000245212"/>
    </source>
</evidence>
<evidence type="ECO:0000256" key="3">
    <source>
        <dbReference type="ARBA" id="ARBA00022475"/>
    </source>
</evidence>
<dbReference type="EMBL" id="QETA01000007">
    <property type="protein sequence ID" value="PWF21622.1"/>
    <property type="molecule type" value="Genomic_DNA"/>
</dbReference>
<dbReference type="GO" id="GO:0055085">
    <property type="term" value="P:transmembrane transport"/>
    <property type="evidence" value="ECO:0007669"/>
    <property type="project" value="InterPro"/>
</dbReference>
<dbReference type="SUPFAM" id="SSF161098">
    <property type="entry name" value="MetI-like"/>
    <property type="match status" value="1"/>
</dbReference>
<dbReference type="Pfam" id="PF00528">
    <property type="entry name" value="BPD_transp_1"/>
    <property type="match status" value="1"/>
</dbReference>
<dbReference type="PANTHER" id="PTHR43386:SF25">
    <property type="entry name" value="PEPTIDE ABC TRANSPORTER PERMEASE PROTEIN"/>
    <property type="match status" value="1"/>
</dbReference>
<dbReference type="PANTHER" id="PTHR43386">
    <property type="entry name" value="OLIGOPEPTIDE TRANSPORT SYSTEM PERMEASE PROTEIN APPC"/>
    <property type="match status" value="1"/>
</dbReference>
<proteinExistence type="inferred from homology"/>
<keyword evidence="6 7" id="KW-0472">Membrane</keyword>
<feature type="transmembrane region" description="Helical" evidence="7">
    <location>
        <begin position="184"/>
        <end position="207"/>
    </location>
</feature>
<evidence type="ECO:0000313" key="9">
    <source>
        <dbReference type="EMBL" id="PWF21622.1"/>
    </source>
</evidence>
<protein>
    <submittedName>
        <fullName evidence="9">ABC transporter permease</fullName>
    </submittedName>
</protein>
<dbReference type="Gene3D" id="1.10.3720.10">
    <property type="entry name" value="MetI-like"/>
    <property type="match status" value="1"/>
</dbReference>
<evidence type="ECO:0000256" key="4">
    <source>
        <dbReference type="ARBA" id="ARBA00022692"/>
    </source>
</evidence>
<sequence>MAVWLAAGFLGVLALAALTAPWLGLADPYAINAANLLASPDAAHWLGTDELGRDLLSRVIYGARVSLGVATAAVLVAGISGVTIGVCAAFAGRRLQAAIVRIIDVLVSLPETFVALVVLAFIGGSLPTLVMTIGLLYCPQFARVTWGVARSIQAREHVLAAQSLGAGTGWIIRREILPNMHSIIAVQASFTFSFAMLLEAGLSFLGLGVRPPTPSWGQMVGTLKDYLFTNAWPVLVPSIALFLTVLAVNILGDWLQDTLNPELQR</sequence>
<feature type="transmembrane region" description="Helical" evidence="7">
    <location>
        <begin position="227"/>
        <end position="251"/>
    </location>
</feature>
<dbReference type="AlphaFoldDB" id="A0A2V1JYY3"/>
<evidence type="ECO:0000256" key="1">
    <source>
        <dbReference type="ARBA" id="ARBA00004651"/>
    </source>
</evidence>
<feature type="transmembrane region" description="Helical" evidence="7">
    <location>
        <begin position="65"/>
        <end position="92"/>
    </location>
</feature>
<keyword evidence="4 7" id="KW-0812">Transmembrane</keyword>
<name>A0A2V1JYY3_9BURK</name>
<keyword evidence="2 7" id="KW-0813">Transport</keyword>
<feature type="transmembrane region" description="Helical" evidence="7">
    <location>
        <begin position="113"/>
        <end position="137"/>
    </location>
</feature>
<evidence type="ECO:0000256" key="6">
    <source>
        <dbReference type="ARBA" id="ARBA00023136"/>
    </source>
</evidence>
<keyword evidence="3" id="KW-1003">Cell membrane</keyword>
<gene>
    <name evidence="9" type="ORF">DD235_14950</name>
</gene>
<evidence type="ECO:0000259" key="8">
    <source>
        <dbReference type="PROSITE" id="PS50928"/>
    </source>
</evidence>
<evidence type="ECO:0000256" key="7">
    <source>
        <dbReference type="RuleBase" id="RU363032"/>
    </source>
</evidence>
<keyword evidence="5 7" id="KW-1133">Transmembrane helix</keyword>
<dbReference type="InterPro" id="IPR000515">
    <property type="entry name" value="MetI-like"/>
</dbReference>
<feature type="domain" description="ABC transmembrane type-1" evidence="8">
    <location>
        <begin position="63"/>
        <end position="252"/>
    </location>
</feature>
<accession>A0A2V1JYY3</accession>
<dbReference type="GO" id="GO:0005886">
    <property type="term" value="C:plasma membrane"/>
    <property type="evidence" value="ECO:0007669"/>
    <property type="project" value="UniProtKB-SubCell"/>
</dbReference>